<comment type="caution">
    <text evidence="5">The sequence shown here is derived from an EMBL/GenBank/DDBJ whole genome shotgun (WGS) entry which is preliminary data.</text>
</comment>
<dbReference type="SUPFAM" id="SSF53335">
    <property type="entry name" value="S-adenosyl-L-methionine-dependent methyltransferases"/>
    <property type="match status" value="1"/>
</dbReference>
<dbReference type="PANTHER" id="PTHR44942">
    <property type="entry name" value="METHYLTRANSF_11 DOMAIN-CONTAINING PROTEIN"/>
    <property type="match status" value="1"/>
</dbReference>
<dbReference type="AlphaFoldDB" id="A0A7H0K886"/>
<keyword evidence="2 5" id="KW-0489">Methyltransferase</keyword>
<evidence type="ECO:0000256" key="2">
    <source>
        <dbReference type="ARBA" id="ARBA00022603"/>
    </source>
</evidence>
<dbReference type="Gene3D" id="3.40.50.150">
    <property type="entry name" value="Vaccinia Virus protein VP39"/>
    <property type="match status" value="1"/>
</dbReference>
<gene>
    <name evidence="5" type="ORF">HMA55_03025</name>
</gene>
<evidence type="ECO:0000256" key="1">
    <source>
        <dbReference type="ARBA" id="ARBA00008361"/>
    </source>
</evidence>
<evidence type="ECO:0000313" key="5">
    <source>
        <dbReference type="EMBL" id="MBA1836883.1"/>
    </source>
</evidence>
<name>A0A7H0K886_9CORY</name>
<protein>
    <submittedName>
        <fullName evidence="5">Class I SAM-dependent methyltransferase</fullName>
    </submittedName>
</protein>
<comment type="similarity">
    <text evidence="1">Belongs to the methyltransferase superfamily.</text>
</comment>
<reference evidence="5 6" key="1">
    <citation type="submission" date="2020-05" db="EMBL/GenBank/DDBJ databases">
        <title>Descriptions of Corynebacterium xxxx sp. nov., Corynebacterium yyyy sp. nov. and Corynebacterium zzzz sp. nov.</title>
        <authorList>
            <person name="Zhang G."/>
        </authorList>
    </citation>
    <scope>NUCLEOTIDE SEQUENCE [LARGE SCALE GENOMIC DNA]</scope>
    <source>
        <strain evidence="6">zg-913</strain>
    </source>
</reference>
<evidence type="ECO:0000313" key="6">
    <source>
        <dbReference type="Proteomes" id="UP000577408"/>
    </source>
</evidence>
<keyword evidence="6" id="KW-1185">Reference proteome</keyword>
<evidence type="ECO:0000259" key="4">
    <source>
        <dbReference type="Pfam" id="PF08241"/>
    </source>
</evidence>
<dbReference type="GO" id="GO:0008757">
    <property type="term" value="F:S-adenosylmethionine-dependent methyltransferase activity"/>
    <property type="evidence" value="ECO:0007669"/>
    <property type="project" value="InterPro"/>
</dbReference>
<accession>A0A7H0K886</accession>
<dbReference type="InterPro" id="IPR051052">
    <property type="entry name" value="Diverse_substrate_MTase"/>
</dbReference>
<keyword evidence="3 5" id="KW-0808">Transferase</keyword>
<proteinExistence type="inferred from homology"/>
<evidence type="ECO:0000256" key="3">
    <source>
        <dbReference type="ARBA" id="ARBA00022679"/>
    </source>
</evidence>
<dbReference type="InterPro" id="IPR013216">
    <property type="entry name" value="Methyltransf_11"/>
</dbReference>
<dbReference type="GO" id="GO:0032259">
    <property type="term" value="P:methylation"/>
    <property type="evidence" value="ECO:0007669"/>
    <property type="project" value="UniProtKB-KW"/>
</dbReference>
<feature type="domain" description="Methyltransferase type 11" evidence="4">
    <location>
        <begin position="60"/>
        <end position="149"/>
    </location>
</feature>
<dbReference type="EMBL" id="JABFED010000002">
    <property type="protein sequence ID" value="MBA1836883.1"/>
    <property type="molecule type" value="Genomic_DNA"/>
</dbReference>
<sequence length="266" mass="29618">MHASGTQPGPSRKAGPTFKDPSHRSSAAEAFARDAVRYNAARPSYPASLAQLVGPGIVCDVGAGTGKFTQLLIDGSRSVYACDPSEDMARVFHRELPSVPVWRATAEATGLSSNSMDVLTCAQSWHWVDSAAASAEADRVIRPGGRLVLCWNTLAVRHPWVLRLSRIMHSGDVQREGFYPRVAAPWQLEREMREEWFHPIAVEDCFELMATRSYWLKANGRTRAKMETNLSWYLYERLGFDPGDTVPLPYRTDAFVYSRSPVRVGS</sequence>
<dbReference type="RefSeq" id="WP_181191616.1">
    <property type="nucleotide sequence ID" value="NZ_JABFED010000002.1"/>
</dbReference>
<dbReference type="InterPro" id="IPR029063">
    <property type="entry name" value="SAM-dependent_MTases_sf"/>
</dbReference>
<dbReference type="Proteomes" id="UP000577408">
    <property type="component" value="Unassembled WGS sequence"/>
</dbReference>
<dbReference type="CDD" id="cd02440">
    <property type="entry name" value="AdoMet_MTases"/>
    <property type="match status" value="1"/>
</dbReference>
<dbReference type="PANTHER" id="PTHR44942:SF4">
    <property type="entry name" value="METHYLTRANSFERASE TYPE 11 DOMAIN-CONTAINING PROTEIN"/>
    <property type="match status" value="1"/>
</dbReference>
<organism evidence="5 6">
    <name type="scientific">Corynebacterium wankanglinii</name>
    <dbReference type="NCBI Taxonomy" id="2735136"/>
    <lineage>
        <taxon>Bacteria</taxon>
        <taxon>Bacillati</taxon>
        <taxon>Actinomycetota</taxon>
        <taxon>Actinomycetes</taxon>
        <taxon>Mycobacteriales</taxon>
        <taxon>Corynebacteriaceae</taxon>
        <taxon>Corynebacterium</taxon>
    </lineage>
</organism>
<dbReference type="Pfam" id="PF08241">
    <property type="entry name" value="Methyltransf_11"/>
    <property type="match status" value="1"/>
</dbReference>